<organism evidence="2 3">
    <name type="scientific">Panagrellus redivivus</name>
    <name type="common">Microworm</name>
    <dbReference type="NCBI Taxonomy" id="6233"/>
    <lineage>
        <taxon>Eukaryota</taxon>
        <taxon>Metazoa</taxon>
        <taxon>Ecdysozoa</taxon>
        <taxon>Nematoda</taxon>
        <taxon>Chromadorea</taxon>
        <taxon>Rhabditida</taxon>
        <taxon>Tylenchina</taxon>
        <taxon>Panagrolaimomorpha</taxon>
        <taxon>Panagrolaimoidea</taxon>
        <taxon>Panagrolaimidae</taxon>
        <taxon>Panagrellus</taxon>
    </lineage>
</organism>
<proteinExistence type="predicted"/>
<feature type="region of interest" description="Disordered" evidence="1">
    <location>
        <begin position="45"/>
        <end position="69"/>
    </location>
</feature>
<protein>
    <submittedName>
        <fullName evidence="3">Uncharacterized protein</fullName>
    </submittedName>
</protein>
<keyword evidence="2" id="KW-1185">Reference proteome</keyword>
<accession>A0A7E4UPG1</accession>
<reference evidence="3" key="2">
    <citation type="submission" date="2020-10" db="UniProtKB">
        <authorList>
            <consortium name="WormBaseParasite"/>
        </authorList>
    </citation>
    <scope>IDENTIFICATION</scope>
</reference>
<dbReference type="Proteomes" id="UP000492821">
    <property type="component" value="Unassembled WGS sequence"/>
</dbReference>
<sequence>MNLEAAMHADVENSRMAGGLWTPDWARSVDRFKDKGSCCTKRIASTADDDESEGTVARRRLRRRNGEHEDDAEKLSLLLLAFVFFVT</sequence>
<reference evidence="2" key="1">
    <citation type="journal article" date="2013" name="Genetics">
        <title>The draft genome and transcriptome of Panagrellus redivivus are shaped by the harsh demands of a free-living lifestyle.</title>
        <authorList>
            <person name="Srinivasan J."/>
            <person name="Dillman A.R."/>
            <person name="Macchietto M.G."/>
            <person name="Heikkinen L."/>
            <person name="Lakso M."/>
            <person name="Fracchia K.M."/>
            <person name="Antoshechkin I."/>
            <person name="Mortazavi A."/>
            <person name="Wong G."/>
            <person name="Sternberg P.W."/>
        </authorList>
    </citation>
    <scope>NUCLEOTIDE SEQUENCE [LARGE SCALE GENOMIC DNA]</scope>
    <source>
        <strain evidence="2">MT8872</strain>
    </source>
</reference>
<name>A0A7E4UPG1_PANRE</name>
<evidence type="ECO:0000313" key="2">
    <source>
        <dbReference type="Proteomes" id="UP000492821"/>
    </source>
</evidence>
<dbReference type="WBParaSite" id="Pan_g10924.t1">
    <property type="protein sequence ID" value="Pan_g10924.t1"/>
    <property type="gene ID" value="Pan_g10924"/>
</dbReference>
<dbReference type="AlphaFoldDB" id="A0A7E4UPG1"/>
<evidence type="ECO:0000256" key="1">
    <source>
        <dbReference type="SAM" id="MobiDB-lite"/>
    </source>
</evidence>
<evidence type="ECO:0000313" key="3">
    <source>
        <dbReference type="WBParaSite" id="Pan_g10924.t1"/>
    </source>
</evidence>